<dbReference type="PANTHER" id="PTHR33469">
    <property type="entry name" value="PROTEIN ELF4-LIKE 4"/>
    <property type="match status" value="1"/>
</dbReference>
<proteinExistence type="inferred from homology"/>
<dbReference type="Pfam" id="PF07011">
    <property type="entry name" value="Elf4"/>
    <property type="match status" value="1"/>
</dbReference>
<feature type="compositionally biased region" description="Basic residues" evidence="5">
    <location>
        <begin position="9"/>
        <end position="30"/>
    </location>
</feature>
<dbReference type="OrthoDB" id="1895690at2759"/>
<dbReference type="PaxDb" id="4097-A0A1S3YW67"/>
<evidence type="ECO:0000256" key="5">
    <source>
        <dbReference type="SAM" id="MobiDB-lite"/>
    </source>
</evidence>
<name>A0A1S3YW67_TOBAC</name>
<dbReference type="InterPro" id="IPR009741">
    <property type="entry name" value="EARLY_FLOWERING_4_dom"/>
</dbReference>
<dbReference type="PANTHER" id="PTHR33469:SF14">
    <property type="entry name" value="PROTEIN EARLY FLOWERING 4-LIKE"/>
    <property type="match status" value="1"/>
</dbReference>
<protein>
    <submittedName>
        <fullName evidence="7">Protein EARLY FLOWERING 4-like</fullName>
    </submittedName>
</protein>
<dbReference type="KEGG" id="nta:107780182"/>
<dbReference type="GO" id="GO:0009649">
    <property type="term" value="P:entrainment of circadian clock"/>
    <property type="evidence" value="ECO:0000318"/>
    <property type="project" value="GO_Central"/>
</dbReference>
<evidence type="ECO:0000259" key="6">
    <source>
        <dbReference type="Pfam" id="PF07011"/>
    </source>
</evidence>
<evidence type="ECO:0000256" key="4">
    <source>
        <dbReference type="ARBA" id="ARBA00023242"/>
    </source>
</evidence>
<feature type="region of interest" description="Disordered" evidence="5">
    <location>
        <begin position="1"/>
        <end position="53"/>
    </location>
</feature>
<keyword evidence="4" id="KW-0539">Nucleus</keyword>
<organism evidence="7">
    <name type="scientific">Nicotiana tabacum</name>
    <name type="common">Common tobacco</name>
    <dbReference type="NCBI Taxonomy" id="4097"/>
    <lineage>
        <taxon>Eukaryota</taxon>
        <taxon>Viridiplantae</taxon>
        <taxon>Streptophyta</taxon>
        <taxon>Embryophyta</taxon>
        <taxon>Tracheophyta</taxon>
        <taxon>Spermatophyta</taxon>
        <taxon>Magnoliopsida</taxon>
        <taxon>eudicotyledons</taxon>
        <taxon>Gunneridae</taxon>
        <taxon>Pentapetalae</taxon>
        <taxon>asterids</taxon>
        <taxon>lamiids</taxon>
        <taxon>Solanales</taxon>
        <taxon>Solanaceae</taxon>
        <taxon>Nicotianoideae</taxon>
        <taxon>Nicotianeae</taxon>
        <taxon>Nicotiana</taxon>
    </lineage>
</organism>
<dbReference type="GO" id="GO:0042753">
    <property type="term" value="P:positive regulation of circadian rhythm"/>
    <property type="evidence" value="ECO:0007669"/>
    <property type="project" value="InterPro"/>
</dbReference>
<evidence type="ECO:0000256" key="1">
    <source>
        <dbReference type="ARBA" id="ARBA00004123"/>
    </source>
</evidence>
<evidence type="ECO:0000313" key="7">
    <source>
        <dbReference type="RefSeq" id="XP_016456197.1"/>
    </source>
</evidence>
<dbReference type="RefSeq" id="XP_016456197.1">
    <property type="nucleotide sequence ID" value="XM_016600711.1"/>
</dbReference>
<accession>A0A1S3YW67</accession>
<sequence length="135" mass="15543">MADTSNNLNRHHQTLAKSHSSRKTNSHRVRSRADSSAVETFTEERGYDDFNMEEGDSEMWNSFSSNYREVQSVLDRNRLLIQQVNENHQSRTHDSMVQNVGLIQELNGNISKVASLYSDFNTDFATIVYQRKNGV</sequence>
<reference evidence="7" key="1">
    <citation type="submission" date="2025-08" db="UniProtKB">
        <authorList>
            <consortium name="RefSeq"/>
        </authorList>
    </citation>
    <scope>IDENTIFICATION</scope>
</reference>
<dbReference type="AlphaFoldDB" id="A0A1S3YW67"/>
<dbReference type="GO" id="GO:0005634">
    <property type="term" value="C:nucleus"/>
    <property type="evidence" value="ECO:0000318"/>
    <property type="project" value="GO_Central"/>
</dbReference>
<dbReference type="GO" id="GO:0048511">
    <property type="term" value="P:rhythmic process"/>
    <property type="evidence" value="ECO:0007669"/>
    <property type="project" value="UniProtKB-KW"/>
</dbReference>
<feature type="domain" description="Protein EARLY FLOWERING 4" evidence="6">
    <location>
        <begin position="55"/>
        <end position="134"/>
    </location>
</feature>
<gene>
    <name evidence="7" type="primary">LOC107780182</name>
</gene>
<dbReference type="SMR" id="A0A1S3YW67"/>
<evidence type="ECO:0000256" key="2">
    <source>
        <dbReference type="ARBA" id="ARBA00009514"/>
    </source>
</evidence>
<comment type="similarity">
    <text evidence="2">Belongs to the EARLY FLOWERING 4 family.</text>
</comment>
<dbReference type="STRING" id="4097.A0A1S3YW67"/>
<keyword evidence="3" id="KW-0090">Biological rhythms</keyword>
<evidence type="ECO:0000256" key="3">
    <source>
        <dbReference type="ARBA" id="ARBA00023108"/>
    </source>
</evidence>
<dbReference type="InterPro" id="IPR040462">
    <property type="entry name" value="EARLY_FLOWERING_4"/>
</dbReference>
<comment type="subcellular location">
    <subcellularLocation>
        <location evidence="1">Nucleus</location>
    </subcellularLocation>
</comment>